<dbReference type="OrthoDB" id="4974265at2759"/>
<keyword evidence="2" id="KW-1185">Reference proteome</keyword>
<dbReference type="AlphaFoldDB" id="A0A8H4XBJ9"/>
<proteinExistence type="predicted"/>
<dbReference type="Proteomes" id="UP000622797">
    <property type="component" value="Unassembled WGS sequence"/>
</dbReference>
<dbReference type="SUPFAM" id="SSF48403">
    <property type="entry name" value="Ankyrin repeat"/>
    <property type="match status" value="1"/>
</dbReference>
<evidence type="ECO:0000313" key="2">
    <source>
        <dbReference type="Proteomes" id="UP000622797"/>
    </source>
</evidence>
<evidence type="ECO:0000313" key="1">
    <source>
        <dbReference type="EMBL" id="KAF4968191.1"/>
    </source>
</evidence>
<evidence type="ECO:0008006" key="3">
    <source>
        <dbReference type="Google" id="ProtNLM"/>
    </source>
</evidence>
<reference evidence="1" key="1">
    <citation type="journal article" date="2020" name="BMC Genomics">
        <title>Correction to: Identification and distribution of gene clusters required for synthesis of sphingolipid metabolism inhibitors in diverse species of the filamentous fungus Fusarium.</title>
        <authorList>
            <person name="Kim H.S."/>
            <person name="Lohmar J.M."/>
            <person name="Busman M."/>
            <person name="Brown D.W."/>
            <person name="Naumann T.A."/>
            <person name="Divon H.H."/>
            <person name="Lysoe E."/>
            <person name="Uhlig S."/>
            <person name="Proctor R.H."/>
        </authorList>
    </citation>
    <scope>NUCLEOTIDE SEQUENCE</scope>
    <source>
        <strain evidence="1">NRRL 20472</strain>
    </source>
</reference>
<dbReference type="EMBL" id="JABEXW010000205">
    <property type="protein sequence ID" value="KAF4968191.1"/>
    <property type="molecule type" value="Genomic_DNA"/>
</dbReference>
<reference evidence="1" key="2">
    <citation type="submission" date="2020-05" db="EMBL/GenBank/DDBJ databases">
        <authorList>
            <person name="Kim H.-S."/>
            <person name="Proctor R.H."/>
            <person name="Brown D.W."/>
        </authorList>
    </citation>
    <scope>NUCLEOTIDE SEQUENCE</scope>
    <source>
        <strain evidence="1">NRRL 20472</strain>
    </source>
</reference>
<accession>A0A8H4XBJ9</accession>
<comment type="caution">
    <text evidence="1">The sequence shown here is derived from an EMBL/GenBank/DDBJ whole genome shotgun (WGS) entry which is preliminary data.</text>
</comment>
<dbReference type="InterPro" id="IPR036770">
    <property type="entry name" value="Ankyrin_rpt-contain_sf"/>
</dbReference>
<dbReference type="Gene3D" id="1.25.40.20">
    <property type="entry name" value="Ankyrin repeat-containing domain"/>
    <property type="match status" value="1"/>
</dbReference>
<gene>
    <name evidence="1" type="ORF">FSARC_4381</name>
</gene>
<name>A0A8H4XBJ9_9HYPO</name>
<organism evidence="1 2">
    <name type="scientific">Fusarium sarcochroum</name>
    <dbReference type="NCBI Taxonomy" id="1208366"/>
    <lineage>
        <taxon>Eukaryota</taxon>
        <taxon>Fungi</taxon>
        <taxon>Dikarya</taxon>
        <taxon>Ascomycota</taxon>
        <taxon>Pezizomycotina</taxon>
        <taxon>Sordariomycetes</taxon>
        <taxon>Hypocreomycetidae</taxon>
        <taxon>Hypocreales</taxon>
        <taxon>Nectriaceae</taxon>
        <taxon>Fusarium</taxon>
        <taxon>Fusarium lateritium species complex</taxon>
    </lineage>
</organism>
<sequence>MESQISAPLSQLASLPNELLLHIMWLTGNYSAKANLARTCKGFYNTLIMDIYCYAGKQLKWVFMFEAAADGNCRTLKKCHDAGAPIDYRPNRDALRPLQLAIKFYRPATTEYLLKLGANPDFVPGDDGGYGFEFRDLQSPLQQAVDSALQPWIPIWAAPVRWRQRRMGIPGRNRLELNSRKIISILRQAGAKEKSLRYHDRTHLDAIELGHPCCTHHNARAGRHRI</sequence>
<protein>
    <recommendedName>
        <fullName evidence="3">F-box domain-containing protein</fullName>
    </recommendedName>
</protein>